<accession>A0AAN2BM38</accession>
<dbReference type="PANTHER" id="PTHR30619">
    <property type="entry name" value="DNA INTERNALIZATION/COMPETENCE PROTEIN COMEC/REC2"/>
    <property type="match status" value="1"/>
</dbReference>
<proteinExistence type="predicted"/>
<dbReference type="Gene3D" id="3.60.15.10">
    <property type="entry name" value="Ribonuclease Z/Hydroxyacylglutathione hydrolase-like"/>
    <property type="match status" value="1"/>
</dbReference>
<protein>
    <recommendedName>
        <fullName evidence="1">Metallo-beta-lactamase domain-containing protein</fullName>
    </recommendedName>
</protein>
<dbReference type="SUPFAM" id="SSF56281">
    <property type="entry name" value="Metallo-hydrolase/oxidoreductase"/>
    <property type="match status" value="1"/>
</dbReference>
<evidence type="ECO:0000313" key="2">
    <source>
        <dbReference type="EMBL" id="BCD99662.1"/>
    </source>
</evidence>
<dbReference type="Pfam" id="PF00753">
    <property type="entry name" value="Lactamase_B"/>
    <property type="match status" value="1"/>
</dbReference>
<evidence type="ECO:0000313" key="3">
    <source>
        <dbReference type="Proteomes" id="UP001320119"/>
    </source>
</evidence>
<name>A0AAN2BM38_9GAMM</name>
<keyword evidence="3" id="KW-1185">Reference proteome</keyword>
<dbReference type="InterPro" id="IPR001279">
    <property type="entry name" value="Metallo-B-lactamas"/>
</dbReference>
<evidence type="ECO:0000259" key="1">
    <source>
        <dbReference type="Pfam" id="PF00753"/>
    </source>
</evidence>
<dbReference type="Proteomes" id="UP001320119">
    <property type="component" value="Chromosome"/>
</dbReference>
<gene>
    <name evidence="2" type="ORF">MARGE09_P3864</name>
</gene>
<dbReference type="PANTHER" id="PTHR30619:SF1">
    <property type="entry name" value="RECOMBINATION PROTEIN 2"/>
    <property type="match status" value="1"/>
</dbReference>
<dbReference type="EMBL" id="AP023086">
    <property type="protein sequence ID" value="BCD99662.1"/>
    <property type="molecule type" value="Genomic_DNA"/>
</dbReference>
<dbReference type="InterPro" id="IPR036866">
    <property type="entry name" value="RibonucZ/Hydroxyglut_hydro"/>
</dbReference>
<dbReference type="KEGG" id="marq:MARGE09_P3864"/>
<sequence>MLKITNIQANCGDSFLIEDTDDSRKLLLDCGFKITYQHKIKQLTSSVDFLVLTHSDEDHIHGAIPLIEDTPHRFTVGKVFVNVPSSYEVLSDSGDISIHQAITLESLLKEKELPHQSLLAGETIKISENISLEIISPTKEDLKYFIGKYKDVRRSSSPDPISKIGTIIPLETLANNNDAYKSKKSDFTNAASIAFILKYKDRNLLFLGDAHPTVVTDYLEAKGFSKEKKYTFDYIKLSHHGSITSISNKFVSMVSCSNYILSTNGGKARSLHPSRETLAKLALSVDRSDSDDIHFFFNYPIEEITARNGLLISSEEKIKHNIKLIEQCSFDII</sequence>
<dbReference type="InterPro" id="IPR052159">
    <property type="entry name" value="Competence_DNA_uptake"/>
</dbReference>
<reference evidence="2 3" key="1">
    <citation type="journal article" date="2022" name="IScience">
        <title>An ultrasensitive nanofiber-based assay for enzymatic hydrolysis and deep-sea microbial degradation of cellulose.</title>
        <authorList>
            <person name="Tsudome M."/>
            <person name="Tachioka M."/>
            <person name="Miyazaki M."/>
            <person name="Uchimura K."/>
            <person name="Tsuda M."/>
            <person name="Takaki Y."/>
            <person name="Deguchi S."/>
        </authorList>
    </citation>
    <scope>NUCLEOTIDE SEQUENCE [LARGE SCALE GENOMIC DNA]</scope>
    <source>
        <strain evidence="2 3">GE09</strain>
    </source>
</reference>
<feature type="domain" description="Metallo-beta-lactamase" evidence="1">
    <location>
        <begin position="13"/>
        <end position="71"/>
    </location>
</feature>
<dbReference type="RefSeq" id="WP_236984926.1">
    <property type="nucleotide sequence ID" value="NZ_AP023086.1"/>
</dbReference>
<dbReference type="AlphaFoldDB" id="A0AAN2BM38"/>
<organism evidence="2 3">
    <name type="scientific">Marinagarivorans cellulosilyticus</name>
    <dbReference type="NCBI Taxonomy" id="2721545"/>
    <lineage>
        <taxon>Bacteria</taxon>
        <taxon>Pseudomonadati</taxon>
        <taxon>Pseudomonadota</taxon>
        <taxon>Gammaproteobacteria</taxon>
        <taxon>Cellvibrionales</taxon>
        <taxon>Cellvibrionaceae</taxon>
        <taxon>Marinagarivorans</taxon>
    </lineage>
</organism>